<name>A0ABY5N2R7_9ACTN</name>
<dbReference type="Proteomes" id="UP001060150">
    <property type="component" value="Chromosome"/>
</dbReference>
<keyword evidence="2" id="KW-1185">Reference proteome</keyword>
<protein>
    <submittedName>
        <fullName evidence="1">DUF4235 domain-containing protein</fullName>
    </submittedName>
</protein>
<proteinExistence type="predicted"/>
<reference evidence="1" key="1">
    <citation type="submission" date="2022-08" db="EMBL/GenBank/DDBJ databases">
        <title>Streptomyces changanensis sp. nov., an actinomycete isolated from soil.</title>
        <authorList>
            <person name="Wu H."/>
            <person name="Han L."/>
        </authorList>
    </citation>
    <scope>NUCLEOTIDE SEQUENCE</scope>
    <source>
        <strain evidence="1">HL-66</strain>
    </source>
</reference>
<evidence type="ECO:0000313" key="1">
    <source>
        <dbReference type="EMBL" id="UUS30478.1"/>
    </source>
</evidence>
<gene>
    <name evidence="1" type="ORF">NRO40_06300</name>
</gene>
<organism evidence="1 2">
    <name type="scientific">Streptomyces changanensis</name>
    <dbReference type="NCBI Taxonomy" id="2964669"/>
    <lineage>
        <taxon>Bacteria</taxon>
        <taxon>Bacillati</taxon>
        <taxon>Actinomycetota</taxon>
        <taxon>Actinomycetes</taxon>
        <taxon>Kitasatosporales</taxon>
        <taxon>Streptomycetaceae</taxon>
        <taxon>Streptomyces</taxon>
    </lineage>
</organism>
<dbReference type="EMBL" id="CP102332">
    <property type="protein sequence ID" value="UUS30478.1"/>
    <property type="molecule type" value="Genomic_DNA"/>
</dbReference>
<sequence>MRGRKGMRVTTKKAKRKQKMLYRPVGLLLGLAGGALASSLFGKAWAAVGRGSDAPDALDEDRSWREVLIAAALQGAIFATVRAAVDRGGATGVRRLTGTWPSDH</sequence>
<dbReference type="Pfam" id="PF14019">
    <property type="entry name" value="DUF4235"/>
    <property type="match status" value="1"/>
</dbReference>
<dbReference type="RefSeq" id="WP_232791134.1">
    <property type="nucleotide sequence ID" value="NZ_CP102332.1"/>
</dbReference>
<dbReference type="InterPro" id="IPR025329">
    <property type="entry name" value="DUF4235"/>
</dbReference>
<evidence type="ECO:0000313" key="2">
    <source>
        <dbReference type="Proteomes" id="UP001060150"/>
    </source>
</evidence>
<accession>A0ABY5N2R7</accession>